<accession>A0A7Y9DM72</accession>
<organism evidence="2 3">
    <name type="scientific">Kineococcus aurantiacus</name>
    <dbReference type="NCBI Taxonomy" id="37633"/>
    <lineage>
        <taxon>Bacteria</taxon>
        <taxon>Bacillati</taxon>
        <taxon>Actinomycetota</taxon>
        <taxon>Actinomycetes</taxon>
        <taxon>Kineosporiales</taxon>
        <taxon>Kineosporiaceae</taxon>
        <taxon>Kineococcus</taxon>
    </lineage>
</organism>
<dbReference type="AlphaFoldDB" id="A0A7Y9DM72"/>
<keyword evidence="3" id="KW-1185">Reference proteome</keyword>
<evidence type="ECO:0000313" key="2">
    <source>
        <dbReference type="EMBL" id="NYD23071.1"/>
    </source>
</evidence>
<evidence type="ECO:0000256" key="1">
    <source>
        <dbReference type="SAM" id="MobiDB-lite"/>
    </source>
</evidence>
<protein>
    <submittedName>
        <fullName evidence="2">Uncharacterized protein</fullName>
    </submittedName>
</protein>
<dbReference type="EMBL" id="JACCBB010000001">
    <property type="protein sequence ID" value="NYD23071.1"/>
    <property type="molecule type" value="Genomic_DNA"/>
</dbReference>
<name>A0A7Y9DM72_9ACTN</name>
<gene>
    <name evidence="2" type="ORF">BJ968_002611</name>
</gene>
<evidence type="ECO:0000313" key="3">
    <source>
        <dbReference type="Proteomes" id="UP000521922"/>
    </source>
</evidence>
<dbReference type="Proteomes" id="UP000521922">
    <property type="component" value="Unassembled WGS sequence"/>
</dbReference>
<sequence length="57" mass="6705">MSDEMSVERTEADRRGRPDRRTTIDLTRVERGEPERRRLPGVDRRDNDDSRAPDHDG</sequence>
<comment type="caution">
    <text evidence="2">The sequence shown here is derived from an EMBL/GenBank/DDBJ whole genome shotgun (WGS) entry which is preliminary data.</text>
</comment>
<reference evidence="2 3" key="1">
    <citation type="submission" date="2020-07" db="EMBL/GenBank/DDBJ databases">
        <title>Sequencing the genomes of 1000 actinobacteria strains.</title>
        <authorList>
            <person name="Klenk H.-P."/>
        </authorList>
    </citation>
    <scope>NUCLEOTIDE SEQUENCE [LARGE SCALE GENOMIC DNA]</scope>
    <source>
        <strain evidence="2 3">DSM 7487</strain>
    </source>
</reference>
<proteinExistence type="predicted"/>
<feature type="region of interest" description="Disordered" evidence="1">
    <location>
        <begin position="1"/>
        <end position="57"/>
    </location>
</feature>
<dbReference type="RefSeq" id="WP_179752531.1">
    <property type="nucleotide sequence ID" value="NZ_BAAAGN010000010.1"/>
</dbReference>